<evidence type="ECO:0000256" key="1">
    <source>
        <dbReference type="SAM" id="MobiDB-lite"/>
    </source>
</evidence>
<reference evidence="2" key="2">
    <citation type="journal article" date="2023" name="IMA Fungus">
        <title>Comparative genomic study of the Penicillium genus elucidates a diverse pangenome and 15 lateral gene transfer events.</title>
        <authorList>
            <person name="Petersen C."/>
            <person name="Sorensen T."/>
            <person name="Nielsen M.R."/>
            <person name="Sondergaard T.E."/>
            <person name="Sorensen J.L."/>
            <person name="Fitzpatrick D.A."/>
            <person name="Frisvad J.C."/>
            <person name="Nielsen K.L."/>
        </authorList>
    </citation>
    <scope>NUCLEOTIDE SEQUENCE</scope>
    <source>
        <strain evidence="2">IBT 23319</strain>
    </source>
</reference>
<keyword evidence="3" id="KW-1185">Reference proteome</keyword>
<comment type="caution">
    <text evidence="2">The sequence shown here is derived from an EMBL/GenBank/DDBJ whole genome shotgun (WGS) entry which is preliminary data.</text>
</comment>
<dbReference type="GeneID" id="81383960"/>
<reference evidence="2" key="1">
    <citation type="submission" date="2022-11" db="EMBL/GenBank/DDBJ databases">
        <authorList>
            <person name="Petersen C."/>
        </authorList>
    </citation>
    <scope>NUCLEOTIDE SEQUENCE</scope>
    <source>
        <strain evidence="2">IBT 23319</strain>
    </source>
</reference>
<dbReference type="AlphaFoldDB" id="A0A9W9NXI7"/>
<evidence type="ECO:0000313" key="3">
    <source>
        <dbReference type="Proteomes" id="UP001147733"/>
    </source>
</evidence>
<dbReference type="EMBL" id="JAPQKT010000005">
    <property type="protein sequence ID" value="KAJ5231285.1"/>
    <property type="molecule type" value="Genomic_DNA"/>
</dbReference>
<feature type="region of interest" description="Disordered" evidence="1">
    <location>
        <begin position="287"/>
        <end position="310"/>
    </location>
</feature>
<feature type="region of interest" description="Disordered" evidence="1">
    <location>
        <begin position="1"/>
        <end position="27"/>
    </location>
</feature>
<protein>
    <submittedName>
        <fullName evidence="2">Uncharacterized protein</fullName>
    </submittedName>
</protein>
<feature type="compositionally biased region" description="Polar residues" evidence="1">
    <location>
        <begin position="301"/>
        <end position="310"/>
    </location>
</feature>
<organism evidence="2 3">
    <name type="scientific">Penicillium citrinum</name>
    <dbReference type="NCBI Taxonomy" id="5077"/>
    <lineage>
        <taxon>Eukaryota</taxon>
        <taxon>Fungi</taxon>
        <taxon>Dikarya</taxon>
        <taxon>Ascomycota</taxon>
        <taxon>Pezizomycotina</taxon>
        <taxon>Eurotiomycetes</taxon>
        <taxon>Eurotiomycetidae</taxon>
        <taxon>Eurotiales</taxon>
        <taxon>Aspergillaceae</taxon>
        <taxon>Penicillium</taxon>
    </lineage>
</organism>
<gene>
    <name evidence="2" type="ORF">N7469_005873</name>
</gene>
<sequence>MASELFHDNSWTTPWQSPEFPPEELPHERRKRFQTKPGWRSGWNGHLPRFFQFHSRGIGGWPWGFVIYRTSFEATSDQDWAAVIAKIDRYCYTSMGPTPKGFERPFPPQPNIRELVCEGYRNVIVEDPKLEFASIETIRKRHIEWAEGQGYSRHIGRPRFDYCLVLDDRSIRSILASSEPKSNASDSGLVGYVNVIDCDFDPEDPENECSEFYDGSLRICLRDIFSFALSCEDLQTGEQQWGDWGMENPGNVIYTDGHSSLIEKQDVILCPSDYNIFSRLQEPKLPRNPTITESEYRERQSSITIESQAA</sequence>
<dbReference type="OrthoDB" id="6499973at2759"/>
<proteinExistence type="predicted"/>
<accession>A0A9W9NXI7</accession>
<dbReference type="Proteomes" id="UP001147733">
    <property type="component" value="Unassembled WGS sequence"/>
</dbReference>
<evidence type="ECO:0000313" key="2">
    <source>
        <dbReference type="EMBL" id="KAJ5231285.1"/>
    </source>
</evidence>
<name>A0A9W9NXI7_PENCI</name>
<dbReference type="RefSeq" id="XP_056500031.1">
    <property type="nucleotide sequence ID" value="XM_056644793.1"/>
</dbReference>